<dbReference type="SUPFAM" id="SSF57997">
    <property type="entry name" value="Tropomyosin"/>
    <property type="match status" value="1"/>
</dbReference>
<gene>
    <name evidence="2" type="ORF">ADA01nite_25260</name>
</gene>
<dbReference type="Gene3D" id="1.20.5.340">
    <property type="match status" value="1"/>
</dbReference>
<evidence type="ECO:0000313" key="3">
    <source>
        <dbReference type="Proteomes" id="UP000321157"/>
    </source>
</evidence>
<evidence type="ECO:0008006" key="4">
    <source>
        <dbReference type="Google" id="ProtNLM"/>
    </source>
</evidence>
<name>A0A511V7Z9_9BACL</name>
<protein>
    <recommendedName>
        <fullName evidence="4">t-SNARE coiled-coil homology domain-containing protein</fullName>
    </recommendedName>
</protein>
<dbReference type="Proteomes" id="UP000321157">
    <property type="component" value="Unassembled WGS sequence"/>
</dbReference>
<evidence type="ECO:0000313" key="2">
    <source>
        <dbReference type="EMBL" id="GEN35066.1"/>
    </source>
</evidence>
<keyword evidence="3" id="KW-1185">Reference proteome</keyword>
<dbReference type="AlphaFoldDB" id="A0A511V7Z9"/>
<feature type="coiled-coil region" evidence="1">
    <location>
        <begin position="12"/>
        <end position="53"/>
    </location>
</feature>
<dbReference type="OrthoDB" id="2679415at2"/>
<proteinExistence type="predicted"/>
<organism evidence="2 3">
    <name type="scientific">Aneurinibacillus danicus</name>
    <dbReference type="NCBI Taxonomy" id="267746"/>
    <lineage>
        <taxon>Bacteria</taxon>
        <taxon>Bacillati</taxon>
        <taxon>Bacillota</taxon>
        <taxon>Bacilli</taxon>
        <taxon>Bacillales</taxon>
        <taxon>Paenibacillaceae</taxon>
        <taxon>Aneurinibacillus group</taxon>
        <taxon>Aneurinibacillus</taxon>
    </lineage>
</organism>
<dbReference type="RefSeq" id="WP_146810349.1">
    <property type="nucleotide sequence ID" value="NZ_BJXX01000115.1"/>
</dbReference>
<keyword evidence="1" id="KW-0175">Coiled coil</keyword>
<sequence length="129" mass="15047">MSDKLDLILSALQGVQSEVQKLNQRIDVLNQRIDVLNQRIDVLNQRIDVLEEGQKETNQIVRALRDGQEEMKAQMEGLALDVHKLHGEVTAIRQERQRDRDISDIRAGRTQREILEINSRLEQLEREKN</sequence>
<evidence type="ECO:0000256" key="1">
    <source>
        <dbReference type="SAM" id="Coils"/>
    </source>
</evidence>
<comment type="caution">
    <text evidence="2">The sequence shown here is derived from an EMBL/GenBank/DDBJ whole genome shotgun (WGS) entry which is preliminary data.</text>
</comment>
<dbReference type="EMBL" id="BJXX01000115">
    <property type="protein sequence ID" value="GEN35066.1"/>
    <property type="molecule type" value="Genomic_DNA"/>
</dbReference>
<reference evidence="2 3" key="1">
    <citation type="submission" date="2019-07" db="EMBL/GenBank/DDBJ databases">
        <title>Whole genome shotgun sequence of Aneurinibacillus danicus NBRC 102444.</title>
        <authorList>
            <person name="Hosoyama A."/>
            <person name="Uohara A."/>
            <person name="Ohji S."/>
            <person name="Ichikawa N."/>
        </authorList>
    </citation>
    <scope>NUCLEOTIDE SEQUENCE [LARGE SCALE GENOMIC DNA]</scope>
    <source>
        <strain evidence="2 3">NBRC 102444</strain>
    </source>
</reference>
<accession>A0A511V7Z9</accession>